<evidence type="ECO:0000256" key="2">
    <source>
        <dbReference type="ARBA" id="ARBA00022527"/>
    </source>
</evidence>
<feature type="transmembrane region" description="Helical" evidence="12">
    <location>
        <begin position="12"/>
        <end position="31"/>
    </location>
</feature>
<keyword evidence="6" id="KW-0418">Kinase</keyword>
<dbReference type="InterPro" id="IPR000719">
    <property type="entry name" value="Prot_kinase_dom"/>
</dbReference>
<keyword evidence="4" id="KW-0732">Signal</keyword>
<evidence type="ECO:0000256" key="4">
    <source>
        <dbReference type="ARBA" id="ARBA00022729"/>
    </source>
</evidence>
<dbReference type="Proteomes" id="UP001206925">
    <property type="component" value="Unassembled WGS sequence"/>
</dbReference>
<feature type="domain" description="Protein kinase" evidence="13">
    <location>
        <begin position="71"/>
        <end position="236"/>
    </location>
</feature>
<comment type="caution">
    <text evidence="14">The sequence shown here is derived from an EMBL/GenBank/DDBJ whole genome shotgun (WGS) entry which is preliminary data.</text>
</comment>
<keyword evidence="3" id="KW-0808">Transferase</keyword>
<evidence type="ECO:0000313" key="15">
    <source>
        <dbReference type="Proteomes" id="UP001206925"/>
    </source>
</evidence>
<keyword evidence="8" id="KW-1015">Disulfide bond</keyword>
<evidence type="ECO:0000259" key="13">
    <source>
        <dbReference type="PROSITE" id="PS50011"/>
    </source>
</evidence>
<dbReference type="Gene3D" id="3.30.200.20">
    <property type="entry name" value="Phosphorylase Kinase, domain 1"/>
    <property type="match status" value="1"/>
</dbReference>
<keyword evidence="7" id="KW-0067">ATP-binding</keyword>
<dbReference type="PROSITE" id="PS50011">
    <property type="entry name" value="PROTEIN_KINASE_DOM"/>
    <property type="match status" value="1"/>
</dbReference>
<dbReference type="GO" id="GO:0005886">
    <property type="term" value="C:plasma membrane"/>
    <property type="evidence" value="ECO:0007669"/>
    <property type="project" value="TreeGrafter"/>
</dbReference>
<evidence type="ECO:0000256" key="6">
    <source>
        <dbReference type="ARBA" id="ARBA00022777"/>
    </source>
</evidence>
<evidence type="ECO:0000256" key="11">
    <source>
        <dbReference type="ARBA" id="ARBA00048679"/>
    </source>
</evidence>
<gene>
    <name evidence="14" type="ORF">M8C21_000021</name>
</gene>
<proteinExistence type="predicted"/>
<evidence type="ECO:0000256" key="7">
    <source>
        <dbReference type="ARBA" id="ARBA00022840"/>
    </source>
</evidence>
<evidence type="ECO:0000256" key="3">
    <source>
        <dbReference type="ARBA" id="ARBA00022679"/>
    </source>
</evidence>
<dbReference type="PROSITE" id="PS00108">
    <property type="entry name" value="PROTEIN_KINASE_ST"/>
    <property type="match status" value="1"/>
</dbReference>
<evidence type="ECO:0000256" key="10">
    <source>
        <dbReference type="ARBA" id="ARBA00047899"/>
    </source>
</evidence>
<evidence type="ECO:0000256" key="12">
    <source>
        <dbReference type="SAM" id="Phobius"/>
    </source>
</evidence>
<dbReference type="SMART" id="SM00220">
    <property type="entry name" value="S_TKc"/>
    <property type="match status" value="1"/>
</dbReference>
<name>A0AAD5CNV0_AMBAR</name>
<evidence type="ECO:0000256" key="8">
    <source>
        <dbReference type="ARBA" id="ARBA00023157"/>
    </source>
</evidence>
<comment type="catalytic activity">
    <reaction evidence="11">
        <text>L-seryl-[protein] + ATP = O-phospho-L-seryl-[protein] + ADP + H(+)</text>
        <dbReference type="Rhea" id="RHEA:17989"/>
        <dbReference type="Rhea" id="RHEA-COMP:9863"/>
        <dbReference type="Rhea" id="RHEA-COMP:11604"/>
        <dbReference type="ChEBI" id="CHEBI:15378"/>
        <dbReference type="ChEBI" id="CHEBI:29999"/>
        <dbReference type="ChEBI" id="CHEBI:30616"/>
        <dbReference type="ChEBI" id="CHEBI:83421"/>
        <dbReference type="ChEBI" id="CHEBI:456216"/>
        <dbReference type="EC" id="2.7.11.1"/>
    </reaction>
</comment>
<protein>
    <recommendedName>
        <fullName evidence="1">non-specific serine/threonine protein kinase</fullName>
        <ecNumber evidence="1">2.7.11.1</ecNumber>
    </recommendedName>
</protein>
<dbReference type="InterPro" id="IPR001245">
    <property type="entry name" value="Ser-Thr/Tyr_kinase_cat_dom"/>
</dbReference>
<dbReference type="Gene3D" id="1.10.510.10">
    <property type="entry name" value="Transferase(Phosphotransferase) domain 1"/>
    <property type="match status" value="1"/>
</dbReference>
<dbReference type="InterPro" id="IPR011009">
    <property type="entry name" value="Kinase-like_dom_sf"/>
</dbReference>
<dbReference type="PANTHER" id="PTHR27002">
    <property type="entry name" value="RECEPTOR-LIKE SERINE/THREONINE-PROTEIN KINASE SD1-8"/>
    <property type="match status" value="1"/>
</dbReference>
<keyword evidence="15" id="KW-1185">Reference proteome</keyword>
<keyword evidence="12" id="KW-1133">Transmembrane helix</keyword>
<dbReference type="SUPFAM" id="SSF56112">
    <property type="entry name" value="Protein kinase-like (PK-like)"/>
    <property type="match status" value="1"/>
</dbReference>
<keyword evidence="12" id="KW-0472">Membrane</keyword>
<dbReference type="EC" id="2.7.11.1" evidence="1"/>
<dbReference type="FunFam" id="3.30.200.20:FF:000195">
    <property type="entry name" value="G-type lectin S-receptor-like serine/threonine-protein kinase"/>
    <property type="match status" value="1"/>
</dbReference>
<evidence type="ECO:0000256" key="9">
    <source>
        <dbReference type="ARBA" id="ARBA00023180"/>
    </source>
</evidence>
<keyword evidence="5" id="KW-0547">Nucleotide-binding</keyword>
<dbReference type="PANTHER" id="PTHR27002:SF804">
    <property type="entry name" value="OS02G0710500 PROTEIN"/>
    <property type="match status" value="1"/>
</dbReference>
<evidence type="ECO:0000256" key="1">
    <source>
        <dbReference type="ARBA" id="ARBA00012513"/>
    </source>
</evidence>
<keyword evidence="9" id="KW-0325">Glycoprotein</keyword>
<comment type="catalytic activity">
    <reaction evidence="10">
        <text>L-threonyl-[protein] + ATP = O-phospho-L-threonyl-[protein] + ADP + H(+)</text>
        <dbReference type="Rhea" id="RHEA:46608"/>
        <dbReference type="Rhea" id="RHEA-COMP:11060"/>
        <dbReference type="Rhea" id="RHEA-COMP:11605"/>
        <dbReference type="ChEBI" id="CHEBI:15378"/>
        <dbReference type="ChEBI" id="CHEBI:30013"/>
        <dbReference type="ChEBI" id="CHEBI:30616"/>
        <dbReference type="ChEBI" id="CHEBI:61977"/>
        <dbReference type="ChEBI" id="CHEBI:456216"/>
        <dbReference type="EC" id="2.7.11.1"/>
    </reaction>
</comment>
<dbReference type="GO" id="GO:0004674">
    <property type="term" value="F:protein serine/threonine kinase activity"/>
    <property type="evidence" value="ECO:0007669"/>
    <property type="project" value="UniProtKB-KW"/>
</dbReference>
<dbReference type="FunFam" id="1.10.510.10:FF:001019">
    <property type="entry name" value="G-type lectin S-receptor-like serine/threonine-protein kinase B120"/>
    <property type="match status" value="1"/>
</dbReference>
<keyword evidence="2" id="KW-0723">Serine/threonine-protein kinase</keyword>
<sequence length="236" mass="26535">MFAGNTNIEVIVGPILAVVLAVIIVVVFLIICRRRKKKNRIVKILEREDDDDTGEMNSFNLSTIQVATNNFSEGNKLGEGGFGPVYKGTLQDGKEIAVKRLSNNSGQGLVEFKTEVKLIIKLQHKNLVRLLGFCVKSSERLLVYEFMANNSLDTFLFDANKRKELDWSKRFNIVIGIAKGLQYLHEDSRLKIVHRDMKASNILLDNEMNAKISDFGTARIFRGNQMEAATNKIVGT</sequence>
<dbReference type="InterPro" id="IPR008271">
    <property type="entry name" value="Ser/Thr_kinase_AS"/>
</dbReference>
<evidence type="ECO:0000256" key="5">
    <source>
        <dbReference type="ARBA" id="ARBA00022741"/>
    </source>
</evidence>
<reference evidence="14" key="1">
    <citation type="submission" date="2022-06" db="EMBL/GenBank/DDBJ databases">
        <title>Uncovering the hologenomic basis of an extraordinary plant invasion.</title>
        <authorList>
            <person name="Bieker V.C."/>
            <person name="Martin M.D."/>
            <person name="Gilbert T."/>
            <person name="Hodgins K."/>
            <person name="Battlay P."/>
            <person name="Petersen B."/>
            <person name="Wilson J."/>
        </authorList>
    </citation>
    <scope>NUCLEOTIDE SEQUENCE</scope>
    <source>
        <strain evidence="14">AA19_3_7</strain>
        <tissue evidence="14">Leaf</tissue>
    </source>
</reference>
<accession>A0AAD5CNV0</accession>
<dbReference type="GO" id="GO:0005524">
    <property type="term" value="F:ATP binding"/>
    <property type="evidence" value="ECO:0007669"/>
    <property type="project" value="UniProtKB-KW"/>
</dbReference>
<keyword evidence="12" id="KW-0812">Transmembrane</keyword>
<dbReference type="Pfam" id="PF07714">
    <property type="entry name" value="PK_Tyr_Ser-Thr"/>
    <property type="match status" value="1"/>
</dbReference>
<organism evidence="14 15">
    <name type="scientific">Ambrosia artemisiifolia</name>
    <name type="common">Common ragweed</name>
    <dbReference type="NCBI Taxonomy" id="4212"/>
    <lineage>
        <taxon>Eukaryota</taxon>
        <taxon>Viridiplantae</taxon>
        <taxon>Streptophyta</taxon>
        <taxon>Embryophyta</taxon>
        <taxon>Tracheophyta</taxon>
        <taxon>Spermatophyta</taxon>
        <taxon>Magnoliopsida</taxon>
        <taxon>eudicotyledons</taxon>
        <taxon>Gunneridae</taxon>
        <taxon>Pentapetalae</taxon>
        <taxon>asterids</taxon>
        <taxon>campanulids</taxon>
        <taxon>Asterales</taxon>
        <taxon>Asteraceae</taxon>
        <taxon>Asteroideae</taxon>
        <taxon>Heliantheae alliance</taxon>
        <taxon>Heliantheae</taxon>
        <taxon>Ambrosia</taxon>
    </lineage>
</organism>
<dbReference type="EMBL" id="JAMZMK010007378">
    <property type="protein sequence ID" value="KAI7745042.1"/>
    <property type="molecule type" value="Genomic_DNA"/>
</dbReference>
<dbReference type="AlphaFoldDB" id="A0AAD5CNV0"/>
<evidence type="ECO:0000313" key="14">
    <source>
        <dbReference type="EMBL" id="KAI7745042.1"/>
    </source>
</evidence>